<protein>
    <submittedName>
        <fullName evidence="4">Ribosomal protein S16</fullName>
    </submittedName>
</protein>
<dbReference type="GO" id="GO:0032543">
    <property type="term" value="P:mitochondrial translation"/>
    <property type="evidence" value="ECO:0007669"/>
    <property type="project" value="TreeGrafter"/>
</dbReference>
<dbReference type="PANTHER" id="PTHR12919">
    <property type="entry name" value="30S RIBOSOMAL PROTEIN S16"/>
    <property type="match status" value="1"/>
</dbReference>
<dbReference type="PROSITE" id="PS00732">
    <property type="entry name" value="RIBOSOMAL_S16"/>
    <property type="match status" value="1"/>
</dbReference>
<evidence type="ECO:0000256" key="2">
    <source>
        <dbReference type="ARBA" id="ARBA00022980"/>
    </source>
</evidence>
<name>A0A9Y1MWJ7_9RHOD</name>
<gene>
    <name evidence="4" type="primary">rps16</name>
    <name evidence="4" type="ORF">SCTW_033</name>
</gene>
<dbReference type="HAMAP" id="MF_00385">
    <property type="entry name" value="Ribosomal_bS16"/>
    <property type="match status" value="1"/>
</dbReference>
<dbReference type="PANTHER" id="PTHR12919:SF20">
    <property type="entry name" value="SMALL RIBOSOMAL SUBUNIT PROTEIN BS16M"/>
    <property type="match status" value="1"/>
</dbReference>
<keyword evidence="2 4" id="KW-0689">Ribosomal protein</keyword>
<dbReference type="GO" id="GO:0005739">
    <property type="term" value="C:mitochondrion"/>
    <property type="evidence" value="ECO:0007669"/>
    <property type="project" value="GOC"/>
</dbReference>
<keyword evidence="3" id="KW-0687">Ribonucleoprotein</keyword>
<dbReference type="InterPro" id="IPR023803">
    <property type="entry name" value="Ribosomal_bS16_dom_sf"/>
</dbReference>
<comment type="similarity">
    <text evidence="1">Belongs to the bacterial ribosomal protein bS16 family.</text>
</comment>
<accession>A0A9Y1MWJ7</accession>
<dbReference type="GO" id="GO:0003735">
    <property type="term" value="F:structural constituent of ribosome"/>
    <property type="evidence" value="ECO:0007669"/>
    <property type="project" value="InterPro"/>
</dbReference>
<sequence length="80" mass="9446">MIKVRLKRFGRKGKPHYRIVIINSKAKRDGKTIEEVGYYNPISKELYFTKSRIEEWIREGAKPSNTVQDLLNKTYTKLTT</sequence>
<dbReference type="EMBL" id="OP616811">
    <property type="protein sequence ID" value="WDA98815.1"/>
    <property type="molecule type" value="Genomic_DNA"/>
</dbReference>
<evidence type="ECO:0000256" key="3">
    <source>
        <dbReference type="ARBA" id="ARBA00023274"/>
    </source>
</evidence>
<dbReference type="Gene3D" id="3.30.1320.10">
    <property type="match status" value="1"/>
</dbReference>
<reference evidence="4" key="1">
    <citation type="journal article" date="2023" name="J. Phycol.">
        <title>Revised classification of the Cyanidiophyceae based on plastid genome data with descriptions of the Cavernulicolales ord. nov. and Galdieriales ord. nov. (Rhodophyta).</title>
        <authorList>
            <person name="Park S.I."/>
            <person name="Cho C.H."/>
            <person name="Ciniglia C."/>
            <person name="Huang T.Y."/>
            <person name="Liu S.L."/>
            <person name="Bustamante D.E."/>
            <person name="Calderon M.S."/>
            <person name="Mansilla A."/>
            <person name="McDermott T."/>
            <person name="Andersen R.A."/>
            <person name="Yoon H.S."/>
        </authorList>
    </citation>
    <scope>NUCLEOTIDE SEQUENCE</scope>
</reference>
<evidence type="ECO:0000256" key="1">
    <source>
        <dbReference type="ARBA" id="ARBA00006668"/>
    </source>
</evidence>
<keyword evidence="4" id="KW-0934">Plastid</keyword>
<dbReference type="Pfam" id="PF00886">
    <property type="entry name" value="Ribosomal_S16"/>
    <property type="match status" value="1"/>
</dbReference>
<dbReference type="InterPro" id="IPR020592">
    <property type="entry name" value="Ribosomal_bS16_CS"/>
</dbReference>
<dbReference type="GO" id="GO:0015935">
    <property type="term" value="C:small ribosomal subunit"/>
    <property type="evidence" value="ECO:0007669"/>
    <property type="project" value="TreeGrafter"/>
</dbReference>
<dbReference type="InterPro" id="IPR000307">
    <property type="entry name" value="Ribosomal_bS16"/>
</dbReference>
<geneLocation type="plastid" evidence="4"/>
<evidence type="ECO:0000313" key="4">
    <source>
        <dbReference type="EMBL" id="WDA98815.1"/>
    </source>
</evidence>
<dbReference type="AlphaFoldDB" id="A0A9Y1MWJ7"/>
<proteinExistence type="inferred from homology"/>
<dbReference type="NCBIfam" id="TIGR00002">
    <property type="entry name" value="S16"/>
    <property type="match status" value="1"/>
</dbReference>
<dbReference type="SUPFAM" id="SSF54565">
    <property type="entry name" value="Ribosomal protein S16"/>
    <property type="match status" value="1"/>
</dbReference>
<organism evidence="4">
    <name type="scientific">Sciadococcus taiwanensis</name>
    <dbReference type="NCBI Taxonomy" id="3028030"/>
    <lineage>
        <taxon>Eukaryota</taxon>
        <taxon>Rhodophyta</taxon>
        <taxon>Bangiophyceae</taxon>
        <taxon>Cavernulicolales</taxon>
        <taxon>Cavernulicolaceae</taxon>
        <taxon>Sciadococcus</taxon>
    </lineage>
</organism>